<feature type="transmembrane region" description="Helical" evidence="2">
    <location>
        <begin position="357"/>
        <end position="377"/>
    </location>
</feature>
<dbReference type="SUPFAM" id="SSF82866">
    <property type="entry name" value="Multidrug efflux transporter AcrB transmembrane domain"/>
    <property type="match status" value="2"/>
</dbReference>
<feature type="compositionally biased region" description="Low complexity" evidence="1">
    <location>
        <begin position="1214"/>
        <end position="1225"/>
    </location>
</feature>
<organism evidence="4 5">
    <name type="scientific">Brevibacterium epidermidis</name>
    <dbReference type="NCBI Taxonomy" id="1698"/>
    <lineage>
        <taxon>Bacteria</taxon>
        <taxon>Bacillati</taxon>
        <taxon>Actinomycetota</taxon>
        <taxon>Actinomycetes</taxon>
        <taxon>Micrococcales</taxon>
        <taxon>Brevibacteriaceae</taxon>
        <taxon>Brevibacterium</taxon>
    </lineage>
</organism>
<feature type="transmembrane region" description="Helical" evidence="2">
    <location>
        <begin position="1045"/>
        <end position="1065"/>
    </location>
</feature>
<feature type="transmembrane region" description="Helical" evidence="2">
    <location>
        <begin position="1120"/>
        <end position="1145"/>
    </location>
</feature>
<protein>
    <submittedName>
        <fullName evidence="4">Multidrug efflux pump subunit AcrB</fullName>
    </submittedName>
</protein>
<comment type="caution">
    <text evidence="4">The sequence shown here is derived from an EMBL/GenBank/DDBJ whole genome shotgun (WGS) entry which is preliminary data.</text>
</comment>
<feature type="domain" description="SSD" evidence="3">
    <location>
        <begin position="350"/>
        <end position="485"/>
    </location>
</feature>
<keyword evidence="2" id="KW-1133">Transmembrane helix</keyword>
<dbReference type="PANTHER" id="PTHR32063:SF0">
    <property type="entry name" value="SWARMING MOTILITY PROTEIN SWRC"/>
    <property type="match status" value="1"/>
</dbReference>
<feature type="compositionally biased region" description="Basic and acidic residues" evidence="1">
    <location>
        <begin position="516"/>
        <end position="531"/>
    </location>
</feature>
<dbReference type="SUPFAM" id="SSF82714">
    <property type="entry name" value="Multidrug efflux transporter AcrB TolC docking domain, DN and DC subdomains"/>
    <property type="match status" value="1"/>
</dbReference>
<feature type="compositionally biased region" description="Basic and acidic residues" evidence="1">
    <location>
        <begin position="1262"/>
        <end position="1278"/>
    </location>
</feature>
<dbReference type="InterPro" id="IPR000731">
    <property type="entry name" value="SSD"/>
</dbReference>
<evidence type="ECO:0000256" key="1">
    <source>
        <dbReference type="SAM" id="MobiDB-lite"/>
    </source>
</evidence>
<feature type="transmembrane region" description="Helical" evidence="2">
    <location>
        <begin position="1019"/>
        <end position="1038"/>
    </location>
</feature>
<gene>
    <name evidence="4" type="ORF">ABH903_001962</name>
</gene>
<dbReference type="Pfam" id="PF00873">
    <property type="entry name" value="ACR_tran"/>
    <property type="match status" value="3"/>
</dbReference>
<feature type="region of interest" description="Disordered" evidence="1">
    <location>
        <begin position="854"/>
        <end position="938"/>
    </location>
</feature>
<feature type="transmembrane region" description="Helical" evidence="2">
    <location>
        <begin position="383"/>
        <end position="407"/>
    </location>
</feature>
<evidence type="ECO:0000256" key="2">
    <source>
        <dbReference type="SAM" id="Phobius"/>
    </source>
</evidence>
<dbReference type="PRINTS" id="PR00702">
    <property type="entry name" value="ACRIFLAVINRP"/>
</dbReference>
<keyword evidence="2" id="KW-0472">Membrane</keyword>
<feature type="transmembrane region" description="Helical" evidence="2">
    <location>
        <begin position="615"/>
        <end position="633"/>
    </location>
</feature>
<feature type="compositionally biased region" description="Basic and acidic residues" evidence="1">
    <location>
        <begin position="1291"/>
        <end position="1302"/>
    </location>
</feature>
<feature type="transmembrane region" description="Helical" evidence="2">
    <location>
        <begin position="428"/>
        <end position="448"/>
    </location>
</feature>
<feature type="region of interest" description="Disordered" evidence="1">
    <location>
        <begin position="507"/>
        <end position="584"/>
    </location>
</feature>
<sequence length="1302" mass="134515">MSFLTRLSLKNRALIALISVVAVIFGVIGAGSLKQELFPSLDNPQATVTASYEGATPEAVESEVTDPLEGALTALPEVEDMTSTSSAGSSQITVSTKYGDDSDDVVKALQRAVSQVQPTLPDGVEPNVMMMGTDDIPVLALSVTSDADEDQLAANLEDMVEPELKKVDGVSQVQIAGAKTKQVEISIRRDDLEDEGANLDEVAGILQSNGVPTSAGELKGADGTAPVEVGTRIRSIDAIKDLVISGKDGPIQVSDVADVKLVDEPVESISRTNGQPSLSVSVMKESDANTVDVSHAVADKLPELEKMMGDNTEFVSAFDQAPFIEQSIHDLLNEGGLGLIFAVLVILVFLLSVRATIITAISIPLSLLIAMIGLWMGGETLNMLTLGALTISVGRVVDDSIVVIEAIRRRHASGGDKFSNIHAAVSEVAGAITASTLTTVAVFLPLAFVTGQTGEMFRPFALTATIALLSSLFVALTIVPVLAYWFLRQREAKVKLTRAEKAEIRRSRKSMLSQWRTEKKAAKKADKKRDLVAAGAEAEDTGPRDDADSSLPAAASARGEASTRSEPTGVAAGGPRYGESEDGTEAVDELAGMHSPVTRLQKTYMPVIGFSTKHPIVMILIAVLILGGTGAMIPQLKTELFGDTGQDSLQISQTFDPGTDLDEASEQAKKVEDILADASDVDNYQLSLGGTSFGFTDDSSLTGTYIVNTKSGVSAQSISADLQKQFDELDGAGDVEVASQSSTPGAQTIDVTLTATDAQELEDATKKVSDKLEGVSSAQSVTSDIAAVQPVIEVKVDHEKAAEENLTEASIGQYVQRAMHGQQIGEVVIDDVSHSVLLFDRNADTVEKLRELKIPGKPEETAPAGGAGAGAAGGGTGGAAGGAGGAGDAGAAGGAEGAGGVGGAGGSGDAGAAGGAGGAGGGAGGAAGGDPNAGAPVTSEPRFIELDEVAEVKEVKTAPTIRHTDSQRSTTVSVTPEGDDLGAVSTEVQSALDEVDLPDTVSVDTGGATQEQNEAFSQLGLAMLAAILIVFVIMVATFKSLLQPLILLVSIPFAATGSVALSLITDTPLGLTSMIGLLMLIGIVVTNAIVLIDLINHFRVRGVDLRTSVVHGARLRYRPILMTAAATIFALLPMALGLTGGGVFISKPLAIVVIGGLVSSTLLTLILVPVLYLLLEGVKERRAEKKYVKNMARGEVLDAAEARANQRETATVPAGAGAAAAGFGAPRTRTEGEAPTEEAVPTADPRSTDSGSTASASDESTDADHGGGGREADAERGSGQETDFTLRSQNPRRDDGDGEPKH</sequence>
<feature type="transmembrane region" description="Helical" evidence="2">
    <location>
        <begin position="460"/>
        <end position="487"/>
    </location>
</feature>
<keyword evidence="5" id="KW-1185">Reference proteome</keyword>
<dbReference type="PANTHER" id="PTHR32063">
    <property type="match status" value="1"/>
</dbReference>
<proteinExistence type="predicted"/>
<dbReference type="InterPro" id="IPR001036">
    <property type="entry name" value="Acrflvin-R"/>
</dbReference>
<evidence type="ECO:0000313" key="5">
    <source>
        <dbReference type="Proteomes" id="UP001565435"/>
    </source>
</evidence>
<dbReference type="PROSITE" id="PS50156">
    <property type="entry name" value="SSD"/>
    <property type="match status" value="1"/>
</dbReference>
<accession>A0ABV4EKY7</accession>
<reference evidence="4 5" key="1">
    <citation type="submission" date="2024-07" db="EMBL/GenBank/DDBJ databases">
        <title>Mealworm larvae gut microbial communities from Newark, Delaware, USA.</title>
        <authorList>
            <person name="Blenner M."/>
        </authorList>
    </citation>
    <scope>NUCLEOTIDE SEQUENCE [LARGE SCALE GENOMIC DNA]</scope>
    <source>
        <strain evidence="4 5">UD i117</strain>
    </source>
</reference>
<evidence type="ECO:0000259" key="3">
    <source>
        <dbReference type="PROSITE" id="PS50156"/>
    </source>
</evidence>
<dbReference type="RefSeq" id="WP_370036280.1">
    <property type="nucleotide sequence ID" value="NZ_JBGBYS010000010.1"/>
</dbReference>
<feature type="transmembrane region" description="Helical" evidence="2">
    <location>
        <begin position="1071"/>
        <end position="1092"/>
    </location>
</feature>
<evidence type="ECO:0000313" key="4">
    <source>
        <dbReference type="EMBL" id="MEY9258939.1"/>
    </source>
</evidence>
<feature type="compositionally biased region" description="Gly residues" evidence="1">
    <location>
        <begin position="865"/>
        <end position="928"/>
    </location>
</feature>
<dbReference type="Gene3D" id="3.30.2090.10">
    <property type="entry name" value="Multidrug efflux transporter AcrB TolC docking domain, DN and DC subdomains"/>
    <property type="match status" value="1"/>
</dbReference>
<dbReference type="Gene3D" id="3.30.70.1430">
    <property type="entry name" value="Multidrug efflux transporter AcrB pore domain"/>
    <property type="match status" value="1"/>
</dbReference>
<feature type="transmembrane region" description="Helical" evidence="2">
    <location>
        <begin position="1151"/>
        <end position="1175"/>
    </location>
</feature>
<feature type="transmembrane region" description="Helical" evidence="2">
    <location>
        <begin position="331"/>
        <end position="350"/>
    </location>
</feature>
<feature type="compositionally biased region" description="Basic and acidic residues" evidence="1">
    <location>
        <begin position="957"/>
        <end position="966"/>
    </location>
</feature>
<dbReference type="EMBL" id="JBGBYS010000010">
    <property type="protein sequence ID" value="MEY9258939.1"/>
    <property type="molecule type" value="Genomic_DNA"/>
</dbReference>
<keyword evidence="2" id="KW-0812">Transmembrane</keyword>
<dbReference type="SUPFAM" id="SSF82693">
    <property type="entry name" value="Multidrug efflux transporter AcrB pore domain, PN1, PN2, PC1 and PC2 subdomains"/>
    <property type="match status" value="2"/>
</dbReference>
<dbReference type="InterPro" id="IPR027463">
    <property type="entry name" value="AcrB_DN_DC_subdom"/>
</dbReference>
<feature type="region of interest" description="Disordered" evidence="1">
    <location>
        <begin position="1207"/>
        <end position="1302"/>
    </location>
</feature>
<dbReference type="Proteomes" id="UP001565435">
    <property type="component" value="Unassembled WGS sequence"/>
</dbReference>
<feature type="region of interest" description="Disordered" evidence="1">
    <location>
        <begin position="957"/>
        <end position="980"/>
    </location>
</feature>
<dbReference type="Gene3D" id="1.20.1640.10">
    <property type="entry name" value="Multidrug efflux transporter AcrB transmembrane domain"/>
    <property type="match status" value="2"/>
</dbReference>
<feature type="compositionally biased region" description="Low complexity" evidence="1">
    <location>
        <begin position="1248"/>
        <end position="1258"/>
    </location>
</feature>
<name>A0ABV4EKY7_BREEP</name>
<feature type="compositionally biased region" description="Polar residues" evidence="1">
    <location>
        <begin position="1280"/>
        <end position="1289"/>
    </location>
</feature>